<protein>
    <submittedName>
        <fullName evidence="1">Possible Neurohypophysial hormones, C-terminal</fullName>
    </submittedName>
</protein>
<dbReference type="Proteomes" id="UP000001423">
    <property type="component" value="Chromosome"/>
</dbReference>
<dbReference type="AlphaFoldDB" id="Q7V6Z3"/>
<dbReference type="EMBL" id="BX548175">
    <property type="protein sequence ID" value="CAE21159.1"/>
    <property type="molecule type" value="Genomic_DNA"/>
</dbReference>
<reference evidence="1 2" key="1">
    <citation type="journal article" date="2003" name="Nature">
        <title>Genome divergence in two Prochlorococcus ecotypes reflects oceanic niche differentiation.</title>
        <authorList>
            <person name="Rocap G."/>
            <person name="Larimer F.W."/>
            <person name="Lamerdin J.E."/>
            <person name="Malfatti S."/>
            <person name="Chain P."/>
            <person name="Ahlgren N.A."/>
            <person name="Arellano A."/>
            <person name="Coleman M."/>
            <person name="Hauser L."/>
            <person name="Hess W.R."/>
            <person name="Johnson Z.I."/>
            <person name="Land M.L."/>
            <person name="Lindell D."/>
            <person name="Post A.F."/>
            <person name="Regala W."/>
            <person name="Shah M."/>
            <person name="Shaw S.L."/>
            <person name="Steglich C."/>
            <person name="Sullivan M.B."/>
            <person name="Ting C.S."/>
            <person name="Tolonen A."/>
            <person name="Webb E.A."/>
            <person name="Zinser E.R."/>
            <person name="Chisholm S.W."/>
        </authorList>
    </citation>
    <scope>NUCLEOTIDE SEQUENCE [LARGE SCALE GENOMIC DNA]</scope>
    <source>
        <strain evidence="2">MIT 9313</strain>
    </source>
</reference>
<dbReference type="KEGG" id="pmt:PMT_0984"/>
<evidence type="ECO:0000313" key="2">
    <source>
        <dbReference type="Proteomes" id="UP000001423"/>
    </source>
</evidence>
<organism evidence="1 2">
    <name type="scientific">Prochlorococcus marinus (strain MIT 9313)</name>
    <dbReference type="NCBI Taxonomy" id="74547"/>
    <lineage>
        <taxon>Bacteria</taxon>
        <taxon>Bacillati</taxon>
        <taxon>Cyanobacteriota</taxon>
        <taxon>Cyanophyceae</taxon>
        <taxon>Synechococcales</taxon>
        <taxon>Prochlorococcaceae</taxon>
        <taxon>Prochlorococcus</taxon>
    </lineage>
</organism>
<name>Q7V6Z3_PROMM</name>
<dbReference type="HOGENOM" id="CLU_2383788_0_0_3"/>
<accession>Q7V6Z3</accession>
<proteinExistence type="predicted"/>
<gene>
    <name evidence="1" type="ordered locus">PMT_0984</name>
</gene>
<keyword evidence="2" id="KW-1185">Reference proteome</keyword>
<sequence length="94" mass="10133">MPSPYVSGGSGICCSSGFCGMASSMPKSISRKRRDKTPISNAATASRDQWRRSIIESITISTNALLDLSALLNESFGVSSFFYPDQTDSHSFKS</sequence>
<evidence type="ECO:0000313" key="1">
    <source>
        <dbReference type="EMBL" id="CAE21159.1"/>
    </source>
</evidence>